<keyword evidence="1" id="KW-0472">Membrane</keyword>
<organism evidence="2 3">
    <name type="scientific">Paenibacillus piri</name>
    <dbReference type="NCBI Taxonomy" id="2547395"/>
    <lineage>
        <taxon>Bacteria</taxon>
        <taxon>Bacillati</taxon>
        <taxon>Bacillota</taxon>
        <taxon>Bacilli</taxon>
        <taxon>Bacillales</taxon>
        <taxon>Paenibacillaceae</taxon>
        <taxon>Paenibacillus</taxon>
    </lineage>
</organism>
<name>A0A4R5K6X3_9BACL</name>
<feature type="transmembrane region" description="Helical" evidence="1">
    <location>
        <begin position="140"/>
        <end position="159"/>
    </location>
</feature>
<evidence type="ECO:0000313" key="3">
    <source>
        <dbReference type="Proteomes" id="UP000295636"/>
    </source>
</evidence>
<feature type="transmembrane region" description="Helical" evidence="1">
    <location>
        <begin position="12"/>
        <end position="38"/>
    </location>
</feature>
<evidence type="ECO:0000256" key="1">
    <source>
        <dbReference type="SAM" id="Phobius"/>
    </source>
</evidence>
<proteinExistence type="predicted"/>
<protein>
    <recommendedName>
        <fullName evidence="4">DUF2269 family protein</fullName>
    </recommendedName>
</protein>
<keyword evidence="1" id="KW-1133">Transmembrane helix</keyword>
<evidence type="ECO:0008006" key="4">
    <source>
        <dbReference type="Google" id="ProtNLM"/>
    </source>
</evidence>
<feature type="transmembrane region" description="Helical" evidence="1">
    <location>
        <begin position="87"/>
        <end position="108"/>
    </location>
</feature>
<dbReference type="Proteomes" id="UP000295636">
    <property type="component" value="Unassembled WGS sequence"/>
</dbReference>
<dbReference type="EMBL" id="SMRT01000034">
    <property type="protein sequence ID" value="TDF90111.1"/>
    <property type="molecule type" value="Genomic_DNA"/>
</dbReference>
<evidence type="ECO:0000313" key="2">
    <source>
        <dbReference type="EMBL" id="TDF90111.1"/>
    </source>
</evidence>
<dbReference type="OrthoDB" id="156858at2"/>
<accession>A0A4R5K6X3</accession>
<feature type="transmembrane region" description="Helical" evidence="1">
    <location>
        <begin position="61"/>
        <end position="80"/>
    </location>
</feature>
<dbReference type="RefSeq" id="WP_133236753.1">
    <property type="nucleotide sequence ID" value="NZ_SMRT01000034.1"/>
</dbReference>
<sequence length="174" mass="19950">MALKLNLKQKNILVALHVISVAAWFGATLCMLLLLFYVKKAQNGEQLYYFLESMHVLDDNLIKYPALTTLLTGILLSLWTQWGLVKYYWIVIKLVLTIVTILIGIFFINDWFSFLLAAAKERGYAAMQSQDFQSTWQANVWAAVFNTAAYGFMVVITYFKPFGKIRKTVKTKAD</sequence>
<comment type="caution">
    <text evidence="2">The sequence shown here is derived from an EMBL/GenBank/DDBJ whole genome shotgun (WGS) entry which is preliminary data.</text>
</comment>
<gene>
    <name evidence="2" type="ORF">E1757_34260</name>
</gene>
<dbReference type="AlphaFoldDB" id="A0A4R5K6X3"/>
<keyword evidence="1" id="KW-0812">Transmembrane</keyword>
<reference evidence="2 3" key="1">
    <citation type="submission" date="2019-03" db="EMBL/GenBank/DDBJ databases">
        <title>This is whole genome sequence of Paenibacillus sp MS74 strain.</title>
        <authorList>
            <person name="Trinh H.N."/>
        </authorList>
    </citation>
    <scope>NUCLEOTIDE SEQUENCE [LARGE SCALE GENOMIC DNA]</scope>
    <source>
        <strain evidence="2 3">MS74</strain>
    </source>
</reference>
<keyword evidence="3" id="KW-1185">Reference proteome</keyword>